<dbReference type="Pfam" id="PF13302">
    <property type="entry name" value="Acetyltransf_3"/>
    <property type="match status" value="1"/>
</dbReference>
<sequence length="187" mass="21109">MPLALPALPLRTARLILRPFEERDFGTYAAYHRRRDVYRFLYSFPPQAQELRQQFDRACQPDLSQDGATTTLAVERSEDGVVLGEVLLKAASTAALQGELGYIFDPAHAGGGYATEAAAEMLRAGFEEIGFHRIFARIDADNHGSVKVAERLGLRREAHFRQNDRHDGRWGDEFVYALLAEEWAQRS</sequence>
<dbReference type="InterPro" id="IPR051531">
    <property type="entry name" value="N-acetyltransferase"/>
</dbReference>
<dbReference type="Gene3D" id="3.40.630.30">
    <property type="match status" value="1"/>
</dbReference>
<evidence type="ECO:0000259" key="1">
    <source>
        <dbReference type="PROSITE" id="PS51186"/>
    </source>
</evidence>
<accession>A0A285SRY5</accession>
<dbReference type="InterPro" id="IPR016181">
    <property type="entry name" value="Acyl_CoA_acyltransferase"/>
</dbReference>
<gene>
    <name evidence="2" type="ORF">SAMN05421512_106283</name>
</gene>
<organism evidence="2 3">
    <name type="scientific">Stappia indica</name>
    <dbReference type="NCBI Taxonomy" id="538381"/>
    <lineage>
        <taxon>Bacteria</taxon>
        <taxon>Pseudomonadati</taxon>
        <taxon>Pseudomonadota</taxon>
        <taxon>Alphaproteobacteria</taxon>
        <taxon>Hyphomicrobiales</taxon>
        <taxon>Stappiaceae</taxon>
        <taxon>Stappia</taxon>
    </lineage>
</organism>
<keyword evidence="2" id="KW-0808">Transferase</keyword>
<evidence type="ECO:0000313" key="3">
    <source>
        <dbReference type="Proteomes" id="UP000219331"/>
    </source>
</evidence>
<dbReference type="SUPFAM" id="SSF55729">
    <property type="entry name" value="Acyl-CoA N-acyltransferases (Nat)"/>
    <property type="match status" value="1"/>
</dbReference>
<feature type="domain" description="N-acetyltransferase" evidence="1">
    <location>
        <begin position="15"/>
        <end position="181"/>
    </location>
</feature>
<dbReference type="EMBL" id="OBML01000006">
    <property type="protein sequence ID" value="SOC10708.1"/>
    <property type="molecule type" value="Genomic_DNA"/>
</dbReference>
<keyword evidence="3" id="KW-1185">Reference proteome</keyword>
<dbReference type="PANTHER" id="PTHR43792:SF1">
    <property type="entry name" value="N-ACETYLTRANSFERASE DOMAIN-CONTAINING PROTEIN"/>
    <property type="match status" value="1"/>
</dbReference>
<dbReference type="Proteomes" id="UP000219331">
    <property type="component" value="Unassembled WGS sequence"/>
</dbReference>
<reference evidence="2 3" key="1">
    <citation type="submission" date="2017-08" db="EMBL/GenBank/DDBJ databases">
        <authorList>
            <person name="de Groot N.N."/>
        </authorList>
    </citation>
    <scope>NUCLEOTIDE SEQUENCE [LARGE SCALE GENOMIC DNA]</scope>
    <source>
        <strain evidence="2 3">USBA 352</strain>
    </source>
</reference>
<name>A0A285SRY5_9HYPH</name>
<dbReference type="GO" id="GO:0016747">
    <property type="term" value="F:acyltransferase activity, transferring groups other than amino-acyl groups"/>
    <property type="evidence" value="ECO:0007669"/>
    <property type="project" value="InterPro"/>
</dbReference>
<proteinExistence type="predicted"/>
<protein>
    <submittedName>
        <fullName evidence="2">Protein N-acetyltransferase, RimJ/RimL family</fullName>
    </submittedName>
</protein>
<evidence type="ECO:0000313" key="2">
    <source>
        <dbReference type="EMBL" id="SOC10708.1"/>
    </source>
</evidence>
<dbReference type="InterPro" id="IPR000182">
    <property type="entry name" value="GNAT_dom"/>
</dbReference>
<dbReference type="PROSITE" id="PS51186">
    <property type="entry name" value="GNAT"/>
    <property type="match status" value="1"/>
</dbReference>
<dbReference type="PANTHER" id="PTHR43792">
    <property type="entry name" value="GNAT FAMILY, PUTATIVE (AFU_ORTHOLOGUE AFUA_3G00765)-RELATED-RELATED"/>
    <property type="match status" value="1"/>
</dbReference>
<dbReference type="AlphaFoldDB" id="A0A285SRY5"/>
<dbReference type="RefSeq" id="WP_097175188.1">
    <property type="nucleotide sequence ID" value="NZ_OBML01000006.1"/>
</dbReference>
<dbReference type="OrthoDB" id="6293260at2"/>
<dbReference type="STRING" id="538381.GCA_001696535_02810"/>